<feature type="transmembrane region" description="Helical" evidence="7">
    <location>
        <begin position="23"/>
        <end position="46"/>
    </location>
</feature>
<comment type="similarity">
    <text evidence="7">Belongs to the binding-protein-dependent transport system permease family.</text>
</comment>
<evidence type="ECO:0000313" key="9">
    <source>
        <dbReference type="EMBL" id="MFB5188743.1"/>
    </source>
</evidence>
<feature type="transmembrane region" description="Helical" evidence="7">
    <location>
        <begin position="87"/>
        <end position="108"/>
    </location>
</feature>
<keyword evidence="5 7" id="KW-1133">Transmembrane helix</keyword>
<keyword evidence="3" id="KW-1003">Cell membrane</keyword>
<comment type="caution">
    <text evidence="9">The sequence shown here is derived from an EMBL/GenBank/DDBJ whole genome shotgun (WGS) entry which is preliminary data.</text>
</comment>
<dbReference type="PANTHER" id="PTHR30193">
    <property type="entry name" value="ABC TRANSPORTER PERMEASE PROTEIN"/>
    <property type="match status" value="1"/>
</dbReference>
<dbReference type="Pfam" id="PF00528">
    <property type="entry name" value="BPD_transp_1"/>
    <property type="match status" value="1"/>
</dbReference>
<reference evidence="9 10" key="1">
    <citation type="journal article" date="2024" name="Int. J. Mol. Sci.">
        <title>Exploration of Alicyclobacillus spp. Genome in Search of Antibiotic Resistance.</title>
        <authorList>
            <person name="Bucka-Kolendo J."/>
            <person name="Kiousi D.E."/>
            <person name="Dekowska A."/>
            <person name="Mikolajczuk-Szczyrba A."/>
            <person name="Karadedos D.M."/>
            <person name="Michael P."/>
            <person name="Galanis A."/>
            <person name="Sokolowska B."/>
        </authorList>
    </citation>
    <scope>NUCLEOTIDE SEQUENCE [LARGE SCALE GENOMIC DNA]</scope>
    <source>
        <strain evidence="9 10">KKP 3000</strain>
    </source>
</reference>
<keyword evidence="10" id="KW-1185">Reference proteome</keyword>
<dbReference type="RefSeq" id="WP_275476881.1">
    <property type="nucleotide sequence ID" value="NZ_CP162940.1"/>
</dbReference>
<dbReference type="SUPFAM" id="SSF161098">
    <property type="entry name" value="MetI-like"/>
    <property type="match status" value="1"/>
</dbReference>
<feature type="transmembrane region" description="Helical" evidence="7">
    <location>
        <begin position="120"/>
        <end position="140"/>
    </location>
</feature>
<dbReference type="PANTHER" id="PTHR30193:SF37">
    <property type="entry name" value="INNER MEMBRANE ABC TRANSPORTER PERMEASE PROTEIN YCJO"/>
    <property type="match status" value="1"/>
</dbReference>
<keyword evidence="6 7" id="KW-0472">Membrane</keyword>
<dbReference type="PROSITE" id="PS50928">
    <property type="entry name" value="ABC_TM1"/>
    <property type="match status" value="1"/>
</dbReference>
<evidence type="ECO:0000256" key="5">
    <source>
        <dbReference type="ARBA" id="ARBA00022989"/>
    </source>
</evidence>
<dbReference type="EMBL" id="JBDXSU010000001">
    <property type="protein sequence ID" value="MFB5188743.1"/>
    <property type="molecule type" value="Genomic_DNA"/>
</dbReference>
<protein>
    <submittedName>
        <fullName evidence="9">Sugar ABC transporter permease</fullName>
    </submittedName>
</protein>
<sequence length="305" mass="34152">MQAKKKRTAAASSPRPGPRWKRAVVPLLFLLPVMLFNLVVVSGPALGTVALSFTNWTGFNAPKFIGFENYRQLFSDQTFYAAMVNNLQWLVIFCTLPIVSALFVAILISKIRRGKVFFRVIFFLPYTLSTVLVSEIWSWIYDPLQGINTLLQKLGLHHLSYWLGDTHIVIYCIAAAAMWQGWGFLLVIFMSALTQLDPSIEEAAKIEGAGSFQQLWYVTLPQLRSTIMLVLMLSVIGSFTVFDYVFIMTNGGPANASQVVGTYMYQEALYNQAPGYASSIALMLGLFAFLVIGAFAILRKRGWEI</sequence>
<comment type="subcellular location">
    <subcellularLocation>
        <location evidence="1 7">Cell membrane</location>
        <topology evidence="1 7">Multi-pass membrane protein</topology>
    </subcellularLocation>
</comment>
<gene>
    <name evidence="9" type="ORF">KKP3000_001176</name>
</gene>
<name>A0ABV5A8V4_9BACL</name>
<dbReference type="InterPro" id="IPR051393">
    <property type="entry name" value="ABC_transporter_permease"/>
</dbReference>
<evidence type="ECO:0000256" key="6">
    <source>
        <dbReference type="ARBA" id="ARBA00023136"/>
    </source>
</evidence>
<dbReference type="InterPro" id="IPR000515">
    <property type="entry name" value="MetI-like"/>
</dbReference>
<dbReference type="CDD" id="cd06261">
    <property type="entry name" value="TM_PBP2"/>
    <property type="match status" value="1"/>
</dbReference>
<dbReference type="Proteomes" id="UP001579974">
    <property type="component" value="Unassembled WGS sequence"/>
</dbReference>
<keyword evidence="2 7" id="KW-0813">Transport</keyword>
<evidence type="ECO:0000259" key="8">
    <source>
        <dbReference type="PROSITE" id="PS50928"/>
    </source>
</evidence>
<evidence type="ECO:0000256" key="7">
    <source>
        <dbReference type="RuleBase" id="RU363032"/>
    </source>
</evidence>
<evidence type="ECO:0000256" key="1">
    <source>
        <dbReference type="ARBA" id="ARBA00004651"/>
    </source>
</evidence>
<dbReference type="Gene3D" id="1.10.3720.10">
    <property type="entry name" value="MetI-like"/>
    <property type="match status" value="1"/>
</dbReference>
<feature type="transmembrane region" description="Helical" evidence="7">
    <location>
        <begin position="168"/>
        <end position="189"/>
    </location>
</feature>
<proteinExistence type="inferred from homology"/>
<feature type="domain" description="ABC transmembrane type-1" evidence="8">
    <location>
        <begin position="83"/>
        <end position="295"/>
    </location>
</feature>
<evidence type="ECO:0000256" key="3">
    <source>
        <dbReference type="ARBA" id="ARBA00022475"/>
    </source>
</evidence>
<organism evidence="9 10">
    <name type="scientific">Alicyclobacillus fastidiosus</name>
    <dbReference type="NCBI Taxonomy" id="392011"/>
    <lineage>
        <taxon>Bacteria</taxon>
        <taxon>Bacillati</taxon>
        <taxon>Bacillota</taxon>
        <taxon>Bacilli</taxon>
        <taxon>Bacillales</taxon>
        <taxon>Alicyclobacillaceae</taxon>
        <taxon>Alicyclobacillus</taxon>
    </lineage>
</organism>
<dbReference type="InterPro" id="IPR035906">
    <property type="entry name" value="MetI-like_sf"/>
</dbReference>
<evidence type="ECO:0000256" key="4">
    <source>
        <dbReference type="ARBA" id="ARBA00022692"/>
    </source>
</evidence>
<evidence type="ECO:0000256" key="2">
    <source>
        <dbReference type="ARBA" id="ARBA00022448"/>
    </source>
</evidence>
<feature type="transmembrane region" description="Helical" evidence="7">
    <location>
        <begin position="276"/>
        <end position="298"/>
    </location>
</feature>
<keyword evidence="4 7" id="KW-0812">Transmembrane</keyword>
<feature type="transmembrane region" description="Helical" evidence="7">
    <location>
        <begin position="227"/>
        <end position="247"/>
    </location>
</feature>
<evidence type="ECO:0000313" key="10">
    <source>
        <dbReference type="Proteomes" id="UP001579974"/>
    </source>
</evidence>
<accession>A0ABV5A8V4</accession>